<dbReference type="AlphaFoldDB" id="D0N9V9"/>
<sequence length="87" mass="10090">MGSRIILKTFVDKKFPCSVGKVALESAGSLRQEKNRFVSELIKESKEVWQSNLKRKHDDDYIGNFNTEQFEKWFANMSAILASKYEP</sequence>
<dbReference type="InParanoid" id="D0N9V9"/>
<dbReference type="OrthoDB" id="128860at2759"/>
<dbReference type="RefSeq" id="XP_002904035.1">
    <property type="nucleotide sequence ID" value="XM_002903989.1"/>
</dbReference>
<name>D0N9V9_PHYIT</name>
<dbReference type="EMBL" id="DS028129">
    <property type="protein sequence ID" value="EEY54213.1"/>
    <property type="molecule type" value="Genomic_DNA"/>
</dbReference>
<organism evidence="1 2">
    <name type="scientific">Phytophthora infestans (strain T30-4)</name>
    <name type="common">Potato late blight agent</name>
    <dbReference type="NCBI Taxonomy" id="403677"/>
    <lineage>
        <taxon>Eukaryota</taxon>
        <taxon>Sar</taxon>
        <taxon>Stramenopiles</taxon>
        <taxon>Oomycota</taxon>
        <taxon>Peronosporomycetes</taxon>
        <taxon>Peronosporales</taxon>
        <taxon>Peronosporaceae</taxon>
        <taxon>Phytophthora</taxon>
    </lineage>
</organism>
<reference evidence="2" key="1">
    <citation type="journal article" date="2009" name="Nature">
        <title>Genome sequence and analysis of the Irish potato famine pathogen Phytophthora infestans.</title>
        <authorList>
            <consortium name="The Broad Institute Genome Sequencing Platform"/>
            <person name="Haas B.J."/>
            <person name="Kamoun S."/>
            <person name="Zody M.C."/>
            <person name="Jiang R.H."/>
            <person name="Handsaker R.E."/>
            <person name="Cano L.M."/>
            <person name="Grabherr M."/>
            <person name="Kodira C.D."/>
            <person name="Raffaele S."/>
            <person name="Torto-Alalibo T."/>
            <person name="Bozkurt T.O."/>
            <person name="Ah-Fong A.M."/>
            <person name="Alvarado L."/>
            <person name="Anderson V.L."/>
            <person name="Armstrong M.R."/>
            <person name="Avrova A."/>
            <person name="Baxter L."/>
            <person name="Beynon J."/>
            <person name="Boevink P.C."/>
            <person name="Bollmann S.R."/>
            <person name="Bos J.I."/>
            <person name="Bulone V."/>
            <person name="Cai G."/>
            <person name="Cakir C."/>
            <person name="Carrington J.C."/>
            <person name="Chawner M."/>
            <person name="Conti L."/>
            <person name="Costanzo S."/>
            <person name="Ewan R."/>
            <person name="Fahlgren N."/>
            <person name="Fischbach M.A."/>
            <person name="Fugelstad J."/>
            <person name="Gilroy E.M."/>
            <person name="Gnerre S."/>
            <person name="Green P.J."/>
            <person name="Grenville-Briggs L.J."/>
            <person name="Griffith J."/>
            <person name="Grunwald N.J."/>
            <person name="Horn K."/>
            <person name="Horner N.R."/>
            <person name="Hu C.H."/>
            <person name="Huitema E."/>
            <person name="Jeong D.H."/>
            <person name="Jones A.M."/>
            <person name="Jones J.D."/>
            <person name="Jones R.W."/>
            <person name="Karlsson E.K."/>
            <person name="Kunjeti S.G."/>
            <person name="Lamour K."/>
            <person name="Liu Z."/>
            <person name="Ma L."/>
            <person name="Maclean D."/>
            <person name="Chibucos M.C."/>
            <person name="McDonald H."/>
            <person name="McWalters J."/>
            <person name="Meijer H.J."/>
            <person name="Morgan W."/>
            <person name="Morris P.F."/>
            <person name="Munro C.A."/>
            <person name="O'Neill K."/>
            <person name="Ospina-Giraldo M."/>
            <person name="Pinzon A."/>
            <person name="Pritchard L."/>
            <person name="Ramsahoye B."/>
            <person name="Ren Q."/>
            <person name="Restrepo S."/>
            <person name="Roy S."/>
            <person name="Sadanandom A."/>
            <person name="Savidor A."/>
            <person name="Schornack S."/>
            <person name="Schwartz D.C."/>
            <person name="Schumann U.D."/>
            <person name="Schwessinger B."/>
            <person name="Seyer L."/>
            <person name="Sharpe T."/>
            <person name="Silvar C."/>
            <person name="Song J."/>
            <person name="Studholme D.J."/>
            <person name="Sykes S."/>
            <person name="Thines M."/>
            <person name="van de Vondervoort P.J."/>
            <person name="Phuntumart V."/>
            <person name="Wawra S."/>
            <person name="Weide R."/>
            <person name="Win J."/>
            <person name="Young C."/>
            <person name="Zhou S."/>
            <person name="Fry W."/>
            <person name="Meyers B.C."/>
            <person name="van West P."/>
            <person name="Ristaino J."/>
            <person name="Govers F."/>
            <person name="Birch P.R."/>
            <person name="Whisson S.C."/>
            <person name="Judelson H.S."/>
            <person name="Nusbaum C."/>
        </authorList>
    </citation>
    <scope>NUCLEOTIDE SEQUENCE [LARGE SCALE GENOMIC DNA]</scope>
    <source>
        <strain evidence="2">T30-4</strain>
    </source>
</reference>
<dbReference type="Proteomes" id="UP000006643">
    <property type="component" value="Unassembled WGS sequence"/>
</dbReference>
<evidence type="ECO:0000313" key="1">
    <source>
        <dbReference type="EMBL" id="EEY54213.1"/>
    </source>
</evidence>
<dbReference type="HOGENOM" id="CLU_2488268_0_0_1"/>
<dbReference type="VEuPathDB" id="FungiDB:PITG_07811"/>
<dbReference type="KEGG" id="pif:PITG_07811"/>
<proteinExistence type="predicted"/>
<keyword evidence="2" id="KW-1185">Reference proteome</keyword>
<dbReference type="GeneID" id="9465794"/>
<accession>D0N9V9</accession>
<protein>
    <submittedName>
        <fullName evidence="1">Uncharacterized protein</fullName>
    </submittedName>
</protein>
<evidence type="ECO:0000313" key="2">
    <source>
        <dbReference type="Proteomes" id="UP000006643"/>
    </source>
</evidence>
<gene>
    <name evidence="1" type="ORF">PITG_07811</name>
</gene>